<keyword evidence="2" id="KW-1185">Reference proteome</keyword>
<organism evidence="1 2">
    <name type="scientific">Aspergillus melleus</name>
    <dbReference type="NCBI Taxonomy" id="138277"/>
    <lineage>
        <taxon>Eukaryota</taxon>
        <taxon>Fungi</taxon>
        <taxon>Dikarya</taxon>
        <taxon>Ascomycota</taxon>
        <taxon>Pezizomycotina</taxon>
        <taxon>Eurotiomycetes</taxon>
        <taxon>Eurotiomycetidae</taxon>
        <taxon>Eurotiales</taxon>
        <taxon>Aspergillaceae</taxon>
        <taxon>Aspergillus</taxon>
        <taxon>Aspergillus subgen. Circumdati</taxon>
    </lineage>
</organism>
<comment type="caution">
    <text evidence="1">The sequence shown here is derived from an EMBL/GenBank/DDBJ whole genome shotgun (WGS) entry which is preliminary data.</text>
</comment>
<evidence type="ECO:0000313" key="2">
    <source>
        <dbReference type="Proteomes" id="UP001177260"/>
    </source>
</evidence>
<evidence type="ECO:0000313" key="1">
    <source>
        <dbReference type="EMBL" id="KAK1144031.1"/>
    </source>
</evidence>
<dbReference type="Proteomes" id="UP001177260">
    <property type="component" value="Unassembled WGS sequence"/>
</dbReference>
<dbReference type="EMBL" id="JAOPJF010000034">
    <property type="protein sequence ID" value="KAK1144031.1"/>
    <property type="molecule type" value="Genomic_DNA"/>
</dbReference>
<protein>
    <submittedName>
        <fullName evidence="1">Uncharacterized protein</fullName>
    </submittedName>
</protein>
<accession>A0ACC3B128</accession>
<reference evidence="1 2" key="1">
    <citation type="journal article" date="2023" name="ACS Omega">
        <title>Identification of the Neoaspergillic Acid Biosynthesis Gene Cluster by Establishing an In Vitro CRISPR-Ribonucleoprotein Genetic System in Aspergillus melleus.</title>
        <authorList>
            <person name="Yuan B."/>
            <person name="Grau M.F."/>
            <person name="Murata R.M."/>
            <person name="Torok T."/>
            <person name="Venkateswaran K."/>
            <person name="Stajich J.E."/>
            <person name="Wang C.C.C."/>
        </authorList>
    </citation>
    <scope>NUCLEOTIDE SEQUENCE [LARGE SCALE GENOMIC DNA]</scope>
    <source>
        <strain evidence="1 2">IMV 1140</strain>
    </source>
</reference>
<proteinExistence type="predicted"/>
<gene>
    <name evidence="1" type="ORF">N8T08_005941</name>
</gene>
<name>A0ACC3B128_9EURO</name>
<sequence length="207" mass="24120">MNTLSLQVMSDLHPKYSDFDVPVMAPYLAFLGNVNQVSQHKGFLHREIDIFTFFENHFRRYGIVFFVLGVREIQRMDYGTAKERIPSYHRPRIIEEFWQFSVGNNERSVDDHDAGHDSDVAWLNQQVAHMAEHEPHRKVGIFTHHSPTVDRWASTIPLPHWSEVSTTDLSKEVCWTSPTVRMWAFACTQVNCDLTLDGKKLVTNKQY</sequence>